<comment type="similarity">
    <text evidence="2 6">Belongs to the peptidase S8 family.</text>
</comment>
<dbReference type="SUPFAM" id="SSF51445">
    <property type="entry name" value="(Trans)glycosidases"/>
    <property type="match status" value="1"/>
</dbReference>
<feature type="compositionally biased region" description="Basic and acidic residues" evidence="7">
    <location>
        <begin position="460"/>
        <end position="473"/>
    </location>
</feature>
<dbReference type="InterPro" id="IPR000209">
    <property type="entry name" value="Peptidase_S8/S53_dom"/>
</dbReference>
<comment type="caution">
    <text evidence="9">The sequence shown here is derived from an EMBL/GenBank/DDBJ whole genome shotgun (WGS) entry which is preliminary data.</text>
</comment>
<dbReference type="CDD" id="cd00161">
    <property type="entry name" value="beta-trefoil_Ricin-like"/>
    <property type="match status" value="1"/>
</dbReference>
<dbReference type="Gene3D" id="3.20.20.80">
    <property type="entry name" value="Glycosidases"/>
    <property type="match status" value="1"/>
</dbReference>
<evidence type="ECO:0000256" key="3">
    <source>
        <dbReference type="ARBA" id="ARBA00022670"/>
    </source>
</evidence>
<feature type="region of interest" description="Disordered" evidence="7">
    <location>
        <begin position="427"/>
        <end position="485"/>
    </location>
</feature>
<dbReference type="PANTHER" id="PTHR43399:SF4">
    <property type="entry name" value="CELL WALL-ASSOCIATED PROTEASE"/>
    <property type="match status" value="1"/>
</dbReference>
<protein>
    <recommendedName>
        <fullName evidence="8">Ricin B lectin domain-containing protein</fullName>
    </recommendedName>
</protein>
<sequence length="899" mass="93562">MIIVYEDEALGLDESLNSSARSAETTLQDIGVVDQEEVAPTTEGHGSVALAQLSDDVSMDEAIQQVEAAPGIAYAQPNYAYSLLATTSDPYCVSDAAGTTTDDQQYLFDSKIVDAWDYAKAEGSVTVAVVDTGCNLAHVDLQGTVDAEHAYDAASGMPLSQSGVANNGDAIGHGTLVSGVIAAQADNGQGIAGASYNANVLPIKVFDDQNVCTSADIIAAYAYLDELVKTGAVSNLRVINMSLGYYSDGGDQADQALRDSIANMLSEHDVLTICAGGNGDASGSASTAACYPSDFDECLSVTALDEAGANAAFSDYNAAKDISAPGVNILSTGVDGGYASATGSSMSAPLVSGAAALLWTADPGLAASEVVDVLQRTAADVTGNAHSGSGSAGALDACAAVAEVLGAAVEGDGALDEDDPELADDANENAVIGSGGDPADAPEAGASGGANEEDSASGTMEEKENSWRYKDGELQTGVVGSGSSSSNILPYGADSTWTKSGSTWSTMHGGSRMTVTDAKAFGIDVSEHNSNINWTRAKAAGVEFAIIRCGYGMNQSNQDDDWFFQNVRGCLDNGIPFGIYLYSYADGTSRASSEADHVLRLLREAGLNPSSLAYPVYYDLEEKSLENTANRGLLANIAKTFCNKISNAGYTPGVYANANWFTNYLTDPCFNNWSKWVASYPYRGSENAKTTYNGTYDMWQCMSTGRVDGINTAVDINFDYVAFMLGGAYMEEDYSTPSTPYSRTVADGEYVINSSLSANMVCDIASASSSPGANLQLYTSNMTTAQRFIFSYDAATGFYTIKNTRSGLVLGLRQVGSSGYSTNVAQYVVDSGDHSQRWIIQANGNAYTLASAANPAYVLDVAAANASNGANVQLYRANGSTAQSFALIATNPAVTGSKT</sequence>
<keyword evidence="4 6" id="KW-0378">Hydrolase</keyword>
<evidence type="ECO:0000256" key="2">
    <source>
        <dbReference type="ARBA" id="ARBA00011073"/>
    </source>
</evidence>
<feature type="active site" description="Charge relay system" evidence="6">
    <location>
        <position position="131"/>
    </location>
</feature>
<evidence type="ECO:0000256" key="5">
    <source>
        <dbReference type="ARBA" id="ARBA00022825"/>
    </source>
</evidence>
<organism evidence="9 10">
    <name type="scientific">Enteroscipio rubneri</name>
    <dbReference type="NCBI Taxonomy" id="2070686"/>
    <lineage>
        <taxon>Bacteria</taxon>
        <taxon>Bacillati</taxon>
        <taxon>Actinomycetota</taxon>
        <taxon>Coriobacteriia</taxon>
        <taxon>Eggerthellales</taxon>
        <taxon>Eggerthellaceae</taxon>
        <taxon>Enteroscipio</taxon>
    </lineage>
</organism>
<dbReference type="InterPro" id="IPR051048">
    <property type="entry name" value="Peptidase_S8/S53_subtilisin"/>
</dbReference>
<feature type="active site" description="Charge relay system" evidence="6">
    <location>
        <position position="345"/>
    </location>
</feature>
<evidence type="ECO:0000313" key="9">
    <source>
        <dbReference type="EMBL" id="PNV66703.1"/>
    </source>
</evidence>
<evidence type="ECO:0000256" key="4">
    <source>
        <dbReference type="ARBA" id="ARBA00022801"/>
    </source>
</evidence>
<feature type="non-terminal residue" evidence="9">
    <location>
        <position position="899"/>
    </location>
</feature>
<dbReference type="Pfam" id="PF14200">
    <property type="entry name" value="RicinB_lectin_2"/>
    <property type="match status" value="1"/>
</dbReference>
<dbReference type="Pfam" id="PF01183">
    <property type="entry name" value="Glyco_hydro_25"/>
    <property type="match status" value="1"/>
</dbReference>
<evidence type="ECO:0000256" key="6">
    <source>
        <dbReference type="PROSITE-ProRule" id="PRU01240"/>
    </source>
</evidence>
<dbReference type="PANTHER" id="PTHR43399">
    <property type="entry name" value="SUBTILISIN-RELATED"/>
    <property type="match status" value="1"/>
</dbReference>
<dbReference type="PROSITE" id="PS00137">
    <property type="entry name" value="SUBTILASE_HIS"/>
    <property type="match status" value="1"/>
</dbReference>
<dbReference type="InterPro" id="IPR036852">
    <property type="entry name" value="Peptidase_S8/S53_dom_sf"/>
</dbReference>
<dbReference type="InterPro" id="IPR000772">
    <property type="entry name" value="Ricin_B_lectin"/>
</dbReference>
<gene>
    <name evidence="9" type="ORF">C2L71_11770</name>
</gene>
<keyword evidence="3 6" id="KW-0645">Protease</keyword>
<feature type="active site" description="Charge relay system" evidence="6">
    <location>
        <position position="173"/>
    </location>
</feature>
<dbReference type="GO" id="GO:0004252">
    <property type="term" value="F:serine-type endopeptidase activity"/>
    <property type="evidence" value="ECO:0007669"/>
    <property type="project" value="UniProtKB-UniRule"/>
</dbReference>
<accession>A0A2K2U8P6</accession>
<name>A0A2K2U8P6_9ACTN</name>
<keyword evidence="10" id="KW-1185">Reference proteome</keyword>
<keyword evidence="5 6" id="KW-0720">Serine protease</keyword>
<comment type="similarity">
    <text evidence="1">Belongs to the glycosyl hydrolase 25 family.</text>
</comment>
<dbReference type="GO" id="GO:0006508">
    <property type="term" value="P:proteolysis"/>
    <property type="evidence" value="ECO:0007669"/>
    <property type="project" value="UniProtKB-KW"/>
</dbReference>
<dbReference type="PROSITE" id="PS51892">
    <property type="entry name" value="SUBTILASE"/>
    <property type="match status" value="1"/>
</dbReference>
<dbReference type="PROSITE" id="PS00136">
    <property type="entry name" value="SUBTILASE_ASP"/>
    <property type="match status" value="1"/>
</dbReference>
<dbReference type="PRINTS" id="PR00723">
    <property type="entry name" value="SUBTILISIN"/>
</dbReference>
<evidence type="ECO:0000256" key="1">
    <source>
        <dbReference type="ARBA" id="ARBA00010646"/>
    </source>
</evidence>
<dbReference type="SUPFAM" id="SSF50370">
    <property type="entry name" value="Ricin B-like lectins"/>
    <property type="match status" value="1"/>
</dbReference>
<dbReference type="InterPro" id="IPR017853">
    <property type="entry name" value="GH"/>
</dbReference>
<dbReference type="InterPro" id="IPR022398">
    <property type="entry name" value="Peptidase_S8_His-AS"/>
</dbReference>
<dbReference type="AlphaFoldDB" id="A0A2K2U8P6"/>
<proteinExistence type="inferred from homology"/>
<dbReference type="InterPro" id="IPR023827">
    <property type="entry name" value="Peptidase_S8_Asp-AS"/>
</dbReference>
<dbReference type="Proteomes" id="UP000236197">
    <property type="component" value="Unassembled WGS sequence"/>
</dbReference>
<dbReference type="EMBL" id="PPEK01000031">
    <property type="protein sequence ID" value="PNV66703.1"/>
    <property type="molecule type" value="Genomic_DNA"/>
</dbReference>
<dbReference type="GO" id="GO:0003796">
    <property type="term" value="F:lysozyme activity"/>
    <property type="evidence" value="ECO:0007669"/>
    <property type="project" value="InterPro"/>
</dbReference>
<dbReference type="Gene3D" id="3.40.50.200">
    <property type="entry name" value="Peptidase S8/S53 domain"/>
    <property type="match status" value="1"/>
</dbReference>
<dbReference type="SUPFAM" id="SSF52743">
    <property type="entry name" value="Subtilisin-like"/>
    <property type="match status" value="1"/>
</dbReference>
<evidence type="ECO:0000313" key="10">
    <source>
        <dbReference type="Proteomes" id="UP000236197"/>
    </source>
</evidence>
<dbReference type="Pfam" id="PF00082">
    <property type="entry name" value="Peptidase_S8"/>
    <property type="match status" value="1"/>
</dbReference>
<dbReference type="InterPro" id="IPR015500">
    <property type="entry name" value="Peptidase_S8_subtilisin-rel"/>
</dbReference>
<feature type="domain" description="Ricin B lectin" evidence="8">
    <location>
        <begin position="748"/>
        <end position="888"/>
    </location>
</feature>
<dbReference type="SMART" id="SM00458">
    <property type="entry name" value="RICIN"/>
    <property type="match status" value="1"/>
</dbReference>
<evidence type="ECO:0000259" key="8">
    <source>
        <dbReference type="SMART" id="SM00458"/>
    </source>
</evidence>
<dbReference type="PROSITE" id="PS50231">
    <property type="entry name" value="RICIN_B_LECTIN"/>
    <property type="match status" value="1"/>
</dbReference>
<dbReference type="InterPro" id="IPR035992">
    <property type="entry name" value="Ricin_B-like_lectins"/>
</dbReference>
<dbReference type="InterPro" id="IPR002053">
    <property type="entry name" value="Glyco_hydro_25"/>
</dbReference>
<evidence type="ECO:0000256" key="7">
    <source>
        <dbReference type="SAM" id="MobiDB-lite"/>
    </source>
</evidence>
<dbReference type="PROSITE" id="PS51904">
    <property type="entry name" value="GLYCOSYL_HYDROL_F25_2"/>
    <property type="match status" value="1"/>
</dbReference>
<reference evidence="10" key="1">
    <citation type="submission" date="2018-01" db="EMBL/GenBank/DDBJ databases">
        <title>Rubneribacter badeniensis gen. nov., sp. nov., and Colonibacter rubneri, gen. nov., sp. nov., WGS of new members of the Eggerthellaceae.</title>
        <authorList>
            <person name="Danylec N."/>
            <person name="Stoll D.A."/>
            <person name="Doetsch A."/>
            <person name="Kulling S.E."/>
            <person name="Huch M."/>
        </authorList>
    </citation>
    <scope>NUCLEOTIDE SEQUENCE [LARGE SCALE GENOMIC DNA]</scope>
    <source>
        <strain evidence="10">ResAG-96</strain>
    </source>
</reference>
<dbReference type="Gene3D" id="2.80.10.50">
    <property type="match status" value="1"/>
</dbReference>
<dbReference type="GO" id="GO:0009253">
    <property type="term" value="P:peptidoglycan catabolic process"/>
    <property type="evidence" value="ECO:0007669"/>
    <property type="project" value="InterPro"/>
</dbReference>
<dbReference type="GO" id="GO:0016998">
    <property type="term" value="P:cell wall macromolecule catabolic process"/>
    <property type="evidence" value="ECO:0007669"/>
    <property type="project" value="InterPro"/>
</dbReference>
<dbReference type="CDD" id="cd06414">
    <property type="entry name" value="GH25_LytC-like"/>
    <property type="match status" value="1"/>
</dbReference>